<protein>
    <recommendedName>
        <fullName evidence="4">DUF1720 domain-containing protein</fullName>
    </recommendedName>
</protein>
<name>A0A0P9GKD4_RHOGW</name>
<evidence type="ECO:0008006" key="4">
    <source>
        <dbReference type="Google" id="ProtNLM"/>
    </source>
</evidence>
<dbReference type="OMA" id="AQFDPYS"/>
<dbReference type="GeneID" id="28978031"/>
<evidence type="ECO:0000256" key="1">
    <source>
        <dbReference type="SAM" id="MobiDB-lite"/>
    </source>
</evidence>
<reference evidence="2 3" key="1">
    <citation type="journal article" date="2015" name="Front. Microbiol.">
        <title>Genome sequence of the plant growth promoting endophytic yeast Rhodotorula graminis WP1.</title>
        <authorList>
            <person name="Firrincieli A."/>
            <person name="Otillar R."/>
            <person name="Salamov A."/>
            <person name="Schmutz J."/>
            <person name="Khan Z."/>
            <person name="Redman R.S."/>
            <person name="Fleck N.D."/>
            <person name="Lindquist E."/>
            <person name="Grigoriev I.V."/>
            <person name="Doty S.L."/>
        </authorList>
    </citation>
    <scope>NUCLEOTIDE SEQUENCE [LARGE SCALE GENOMIC DNA]</scope>
    <source>
        <strain evidence="2 3">WP1</strain>
    </source>
</reference>
<sequence length="384" mass="40860">MSKMNNPFAQPQQTEVSSAAHRFPDVLASDPDLQRPPPQQQYQPQPQYQQQQYTGYQQQQPQQQQYLQPQSTGFNPYSNGGGGAPSSPYAAQVPGQPGGQYQSSYGYQPQPQQSYAADLDPYAHLGSLQQQGASSSSSGASGLAQGQGGSLLAVQQTQSHPRQYVSEQRGALMAWDDYAWKQLLSRLDALREAWETRVAGLRAAANSGADPTNVQQLQRRANEQVDGIHAAKMQLGEVQSGWRHSTDAASKARVREALNAGITSLPEYPPPVSPHELGGSFIHQAAKQGIMSQYGQPQQPQMTGYQQPQQTGYGAAGGGGAYGGMQPGYGGQQQQGAGGMYQQGQPTGYGGGAGGYGMQPQQTGYGQQYGQQGGGGYGGQGGYY</sequence>
<evidence type="ECO:0000313" key="2">
    <source>
        <dbReference type="EMBL" id="KPV73778.1"/>
    </source>
</evidence>
<gene>
    <name evidence="2" type="ORF">RHOBADRAFT_54957</name>
</gene>
<evidence type="ECO:0000313" key="3">
    <source>
        <dbReference type="Proteomes" id="UP000053890"/>
    </source>
</evidence>
<dbReference type="OrthoDB" id="3253876at2759"/>
<feature type="region of interest" description="Disordered" evidence="1">
    <location>
        <begin position="1"/>
        <end position="113"/>
    </location>
</feature>
<dbReference type="EMBL" id="KQ474082">
    <property type="protein sequence ID" value="KPV73778.1"/>
    <property type="molecule type" value="Genomic_DNA"/>
</dbReference>
<proteinExistence type="predicted"/>
<organism evidence="2 3">
    <name type="scientific">Rhodotorula graminis (strain WP1)</name>
    <dbReference type="NCBI Taxonomy" id="578459"/>
    <lineage>
        <taxon>Eukaryota</taxon>
        <taxon>Fungi</taxon>
        <taxon>Dikarya</taxon>
        <taxon>Basidiomycota</taxon>
        <taxon>Pucciniomycotina</taxon>
        <taxon>Microbotryomycetes</taxon>
        <taxon>Sporidiobolales</taxon>
        <taxon>Sporidiobolaceae</taxon>
        <taxon>Rhodotorula</taxon>
    </lineage>
</organism>
<feature type="region of interest" description="Disordered" evidence="1">
    <location>
        <begin position="325"/>
        <end position="344"/>
    </location>
</feature>
<feature type="compositionally biased region" description="Low complexity" evidence="1">
    <location>
        <begin position="85"/>
        <end position="113"/>
    </location>
</feature>
<dbReference type="STRING" id="578459.A0A0P9GKD4"/>
<feature type="compositionally biased region" description="Low complexity" evidence="1">
    <location>
        <begin position="40"/>
        <end position="78"/>
    </location>
</feature>
<accession>A0A0P9GKD4</accession>
<dbReference type="RefSeq" id="XP_018269827.1">
    <property type="nucleotide sequence ID" value="XM_018417583.1"/>
</dbReference>
<dbReference type="Proteomes" id="UP000053890">
    <property type="component" value="Unassembled WGS sequence"/>
</dbReference>
<dbReference type="AlphaFoldDB" id="A0A0P9GKD4"/>
<feature type="compositionally biased region" description="Polar residues" evidence="1">
    <location>
        <begin position="1"/>
        <end position="17"/>
    </location>
</feature>
<keyword evidence="3" id="KW-1185">Reference proteome</keyword>